<proteinExistence type="predicted"/>
<organism evidence="1 2">
    <name type="scientific">Laccaria amethystina LaAM-08-1</name>
    <dbReference type="NCBI Taxonomy" id="1095629"/>
    <lineage>
        <taxon>Eukaryota</taxon>
        <taxon>Fungi</taxon>
        <taxon>Dikarya</taxon>
        <taxon>Basidiomycota</taxon>
        <taxon>Agaricomycotina</taxon>
        <taxon>Agaricomycetes</taxon>
        <taxon>Agaricomycetidae</taxon>
        <taxon>Agaricales</taxon>
        <taxon>Agaricineae</taxon>
        <taxon>Hydnangiaceae</taxon>
        <taxon>Laccaria</taxon>
    </lineage>
</organism>
<reference evidence="1 2" key="1">
    <citation type="submission" date="2014-04" db="EMBL/GenBank/DDBJ databases">
        <authorList>
            <consortium name="DOE Joint Genome Institute"/>
            <person name="Kuo A."/>
            <person name="Kohler A."/>
            <person name="Nagy L.G."/>
            <person name="Floudas D."/>
            <person name="Copeland A."/>
            <person name="Barry K.W."/>
            <person name="Cichocki N."/>
            <person name="Veneault-Fourrey C."/>
            <person name="LaButti K."/>
            <person name="Lindquist E.A."/>
            <person name="Lipzen A."/>
            <person name="Lundell T."/>
            <person name="Morin E."/>
            <person name="Murat C."/>
            <person name="Sun H."/>
            <person name="Tunlid A."/>
            <person name="Henrissat B."/>
            <person name="Grigoriev I.V."/>
            <person name="Hibbett D.S."/>
            <person name="Martin F."/>
            <person name="Nordberg H.P."/>
            <person name="Cantor M.N."/>
            <person name="Hua S.X."/>
        </authorList>
    </citation>
    <scope>NUCLEOTIDE SEQUENCE [LARGE SCALE GENOMIC DNA]</scope>
    <source>
        <strain evidence="1 2">LaAM-08-1</strain>
    </source>
</reference>
<accession>A0A0C9WXS9</accession>
<reference evidence="2" key="2">
    <citation type="submission" date="2015-01" db="EMBL/GenBank/DDBJ databases">
        <title>Evolutionary Origins and Diversification of the Mycorrhizal Mutualists.</title>
        <authorList>
            <consortium name="DOE Joint Genome Institute"/>
            <consortium name="Mycorrhizal Genomics Consortium"/>
            <person name="Kohler A."/>
            <person name="Kuo A."/>
            <person name="Nagy L.G."/>
            <person name="Floudas D."/>
            <person name="Copeland A."/>
            <person name="Barry K.W."/>
            <person name="Cichocki N."/>
            <person name="Veneault-Fourrey C."/>
            <person name="LaButti K."/>
            <person name="Lindquist E.A."/>
            <person name="Lipzen A."/>
            <person name="Lundell T."/>
            <person name="Morin E."/>
            <person name="Murat C."/>
            <person name="Riley R."/>
            <person name="Ohm R."/>
            <person name="Sun H."/>
            <person name="Tunlid A."/>
            <person name="Henrissat B."/>
            <person name="Grigoriev I.V."/>
            <person name="Hibbett D.S."/>
            <person name="Martin F."/>
        </authorList>
    </citation>
    <scope>NUCLEOTIDE SEQUENCE [LARGE SCALE GENOMIC DNA]</scope>
    <source>
        <strain evidence="2">LaAM-08-1</strain>
    </source>
</reference>
<protein>
    <recommendedName>
        <fullName evidence="3">F-box domain-containing protein</fullName>
    </recommendedName>
</protein>
<dbReference type="Proteomes" id="UP000054477">
    <property type="component" value="Unassembled WGS sequence"/>
</dbReference>
<sequence>MTPLGKNLVEDDLFDPFIKETRPALESLLVDTEQEIARLLQSPISSLPPETLSEIFMLCCQPKYNAIGGVDSQGICPLRLSAVCKAWRDLAWTTRRLWSVIILTKSNPYASHLGRILASWIERAGNQPLSIRYEVQSDRLLARLIQETSKWMNVSIFLPSESLSVVKKYKYFPLLEHFSIRVRAGPGSDPGDLGDLDIFNCFSLPNIIRLHVPKYLRCFKSNLMWSQLRTFSASTMGHEQLCDILRLARFLEVFNVNSLELHTRGNILQTVDHSYLRCLVMKEVDSGVLDRLLSRPGISTPNLEDLTIEIDESGWHTYRPQSTFLSNFTTSLHQLRRFKVKYDGDYEPEWVFHWLLNISSLIELDVQTSTAAIKNVVSALGNSASTEIKTEYLPLLVDIRITLEHDYEDDLLMKDIPEMLAYRSSGLSPSISRLESASIYRTSVSFSKEDFEAFQTASLGDLAFTMVDRKGAHRI</sequence>
<evidence type="ECO:0000313" key="2">
    <source>
        <dbReference type="Proteomes" id="UP000054477"/>
    </source>
</evidence>
<name>A0A0C9WXS9_9AGAR</name>
<keyword evidence="2" id="KW-1185">Reference proteome</keyword>
<evidence type="ECO:0008006" key="3">
    <source>
        <dbReference type="Google" id="ProtNLM"/>
    </source>
</evidence>
<dbReference type="Gene3D" id="1.20.1280.50">
    <property type="match status" value="1"/>
</dbReference>
<dbReference type="AlphaFoldDB" id="A0A0C9WXS9"/>
<evidence type="ECO:0000313" key="1">
    <source>
        <dbReference type="EMBL" id="KIJ97560.1"/>
    </source>
</evidence>
<dbReference type="HOGENOM" id="CLU_538683_0_0_1"/>
<dbReference type="OrthoDB" id="3270987at2759"/>
<gene>
    <name evidence="1" type="ORF">K443DRAFT_681441</name>
</gene>
<dbReference type="EMBL" id="KN838690">
    <property type="protein sequence ID" value="KIJ97560.1"/>
    <property type="molecule type" value="Genomic_DNA"/>
</dbReference>